<proteinExistence type="predicted"/>
<protein>
    <submittedName>
        <fullName evidence="1">Uncharacterized protein</fullName>
    </submittedName>
</protein>
<organism evidence="1 2">
    <name type="scientific">Brassicogethes aeneus</name>
    <name type="common">Rape pollen beetle</name>
    <name type="synonym">Meligethes aeneus</name>
    <dbReference type="NCBI Taxonomy" id="1431903"/>
    <lineage>
        <taxon>Eukaryota</taxon>
        <taxon>Metazoa</taxon>
        <taxon>Ecdysozoa</taxon>
        <taxon>Arthropoda</taxon>
        <taxon>Hexapoda</taxon>
        <taxon>Insecta</taxon>
        <taxon>Pterygota</taxon>
        <taxon>Neoptera</taxon>
        <taxon>Endopterygota</taxon>
        <taxon>Coleoptera</taxon>
        <taxon>Polyphaga</taxon>
        <taxon>Cucujiformia</taxon>
        <taxon>Nitidulidae</taxon>
        <taxon>Meligethinae</taxon>
        <taxon>Brassicogethes</taxon>
    </lineage>
</organism>
<name>A0A9P0B9T6_BRAAE</name>
<gene>
    <name evidence="1" type="ORF">MELIAE_LOCUS8661</name>
</gene>
<keyword evidence="2" id="KW-1185">Reference proteome</keyword>
<evidence type="ECO:0000313" key="2">
    <source>
        <dbReference type="Proteomes" id="UP001154078"/>
    </source>
</evidence>
<dbReference type="AlphaFoldDB" id="A0A9P0B9T6"/>
<accession>A0A9P0B9T6</accession>
<reference evidence="1" key="1">
    <citation type="submission" date="2021-12" db="EMBL/GenBank/DDBJ databases">
        <authorList>
            <person name="King R."/>
        </authorList>
    </citation>
    <scope>NUCLEOTIDE SEQUENCE</scope>
</reference>
<dbReference type="EMBL" id="OV121136">
    <property type="protein sequence ID" value="CAH0558119.1"/>
    <property type="molecule type" value="Genomic_DNA"/>
</dbReference>
<evidence type="ECO:0000313" key="1">
    <source>
        <dbReference type="EMBL" id="CAH0558119.1"/>
    </source>
</evidence>
<dbReference type="Proteomes" id="UP001154078">
    <property type="component" value="Chromosome 5"/>
</dbReference>
<sequence>MTSKQKRILNDLQCIIQGIHKENQEKSLENNILKDKNNEDNISELGNLLDDWENQCEKQFTPLEIINLDGDDSDDNEKTKNAMDCCTKMTSEQKRILNGLQCIIQGIHKENQEKSLDNNILKDKNNKENISELGDLLDDWENQCEKQFTPLEIINLDEDDSDDNEKTKNAMEQKIILNNLQCIIQGIHEENQKKSLENNILKDKSNEEHISELGDLLDEWENQCEKQFTPLEIINLDGDDSDDNEKTKNAMDCCTKMTSQQKIILNNLQCIIQGIHEENQEKSLKNNILKDKSNEENISELGDLLDEWENQCEKQFTPLEIINLDKDDSGDNKKTKNAMDQKIILNNLQGIIQGIHEENQEKSLTNNILRDKNNEENISELEDLLDEWENQCEKQFTPLEIINLDKDDSGDNKKTKNAMDQEIILNNLQCIIQGIHEENQEKSLTNNVLKDKNNEENISELGDLLDEWENQCEKQFTPLEIINLDKDDSGDNKKTKNAMDQEIILNNLQCTIQGIHKENQEKSLKNNMDKNNEENISELGDLLDEWENQCEKQFTPLCIIQGIHKENQEKSLKNNILMDENNEENISELGDLLDEWENQCEKQFKPLEIINLDKDDSDDNKKTKNAMDQKRILNDLQCIIQGIHEENQEKSLKNNILKDKNNEENLSELGDLLDDWENQCEKQFTPLEIINLDGDDSDDNEKTKNAMDQKRILNDLQCIIQGIHKENQEKSLENNILKDKNNEEHISELGDLLDEWENQCEKQFTPLEIINVDGDDSDDNEKTKNAMDCCTKMTSQQKIILNNLQCIIQGIHEENQEKSLKNNILKDKSNEENISELGDLLDEWENQCEKQFTPLEIINLDKDDSGDNKKTKNAMDCCTKMTSQQKIILNNLQCIIQGIHEENQEKSLKNNILKDKDNEENISELEDLLDEWENQCEKQFTPLEIINLDKDDSGDNKKTKNAMDQEIILNNLQCIIQGIHEENQEKSLTNNVLKDKNNEENISELGDLLDEWENQCEKQFTPLEIINLDKDDSGDNKKTKNAMDQEIILNNLQCTIQGIHKENQEKSLKNNMDKNNEENISELGDLLDEWENQCEKQFTPLCIIQGIHKENQEKSLKNNILMDENNEENISELGDLLDEWENQCEKQFKPLEIINLDKDDSDDNKKTKNAMDQKRILNDLQCIIQGIHEENQEKSLKNNILKDKNNEENLSELGDLLDDWENQCEKQFTPLEIINLDGDDSDDNEKTKNAMDS</sequence>